<dbReference type="EMBL" id="JAMQOL010000030">
    <property type="protein sequence ID" value="MCM4080251.1"/>
    <property type="molecule type" value="Genomic_DNA"/>
</dbReference>
<organism evidence="2 3">
    <name type="scientific">Paractinoplanes hotanensis</name>
    <dbReference type="NCBI Taxonomy" id="2906497"/>
    <lineage>
        <taxon>Bacteria</taxon>
        <taxon>Bacillati</taxon>
        <taxon>Actinomycetota</taxon>
        <taxon>Actinomycetes</taxon>
        <taxon>Micromonosporales</taxon>
        <taxon>Micromonosporaceae</taxon>
        <taxon>Paractinoplanes</taxon>
    </lineage>
</organism>
<feature type="region of interest" description="Disordered" evidence="1">
    <location>
        <begin position="377"/>
        <end position="412"/>
    </location>
</feature>
<comment type="caution">
    <text evidence="2">The sequence shown here is derived from an EMBL/GenBank/DDBJ whole genome shotgun (WGS) entry which is preliminary data.</text>
</comment>
<reference evidence="2 3" key="1">
    <citation type="submission" date="2022-06" db="EMBL/GenBank/DDBJ databases">
        <title>Actinoplanes abujensis sp. nov., isolated from Nigerian arid soil.</title>
        <authorList>
            <person name="Ding P."/>
        </authorList>
    </citation>
    <scope>NUCLEOTIDE SEQUENCE [LARGE SCALE GENOMIC DNA]</scope>
    <source>
        <strain evidence="3">TRM88002</strain>
    </source>
</reference>
<proteinExistence type="predicted"/>
<accession>A0ABT0Y2K1</accession>
<sequence>METVGALLTRLVGQRALLTVALRARVSPRHLRQYLTGAALPPTTAPLEAIGAVCDADEQRLNALVDAWYQQTHPPIEVSHHGFRFRDDRRGAPGLPPHGLYYRVLHAVWLRTGKLRPLPGQRPGAEEALRAWHLDRLLSDDALRASVRAELAPGVDDRAWRATSPPDPEALERRVDAAGPEAIGAALLHPDEAMRNRARAIASRPGRPRQDARHAQAAMAWRPWEAPLAGPSWLTRLADPAEVLADVPVRADPRWLEWAWLTAPAGRETVEAGIRACYRLDGLAEPASIVWADSPYTGVMLRRLAQPLYDDGPPLWNAVERARDLESVHSRPPDGLRARMTSELRTLLGAVEAPCASPGIPLDVGDHLELSGRDALRATDPPRARAALESAARQLPRPRPRLGPGVPPPAERNDRYFHLHGQSLAPWLDMATRLTEAVAATGHPLGELPQRLAAYRDANAAGPWWPGRRVVIVAERPVSIEPGPVLRWCDGTAYDPFGN</sequence>
<dbReference type="Proteomes" id="UP001523216">
    <property type="component" value="Unassembled WGS sequence"/>
</dbReference>
<evidence type="ECO:0000313" key="2">
    <source>
        <dbReference type="EMBL" id="MCM4080251.1"/>
    </source>
</evidence>
<name>A0ABT0Y2K1_9ACTN</name>
<keyword evidence="3" id="KW-1185">Reference proteome</keyword>
<protein>
    <submittedName>
        <fullName evidence="2">Uncharacterized protein</fullName>
    </submittedName>
</protein>
<dbReference type="RefSeq" id="WP_251800051.1">
    <property type="nucleotide sequence ID" value="NZ_JAMQOL010000030.1"/>
</dbReference>
<gene>
    <name evidence="2" type="ORF">LXN57_21970</name>
</gene>
<evidence type="ECO:0000256" key="1">
    <source>
        <dbReference type="SAM" id="MobiDB-lite"/>
    </source>
</evidence>
<evidence type="ECO:0000313" key="3">
    <source>
        <dbReference type="Proteomes" id="UP001523216"/>
    </source>
</evidence>